<gene>
    <name evidence="2" type="primary">WBGene00283512</name>
</gene>
<evidence type="ECO:0000256" key="1">
    <source>
        <dbReference type="SAM" id="MobiDB-lite"/>
    </source>
</evidence>
<proteinExistence type="predicted"/>
<organism evidence="2 3">
    <name type="scientific">Pristionchus pacificus</name>
    <name type="common">Parasitic nematode worm</name>
    <dbReference type="NCBI Taxonomy" id="54126"/>
    <lineage>
        <taxon>Eukaryota</taxon>
        <taxon>Metazoa</taxon>
        <taxon>Ecdysozoa</taxon>
        <taxon>Nematoda</taxon>
        <taxon>Chromadorea</taxon>
        <taxon>Rhabditida</taxon>
        <taxon>Rhabditina</taxon>
        <taxon>Diplogasteromorpha</taxon>
        <taxon>Diplogasteroidea</taxon>
        <taxon>Neodiplogasteridae</taxon>
        <taxon>Pristionchus</taxon>
    </lineage>
</organism>
<dbReference type="Proteomes" id="UP000005239">
    <property type="component" value="Unassembled WGS sequence"/>
</dbReference>
<feature type="compositionally biased region" description="Basic and acidic residues" evidence="1">
    <location>
        <begin position="49"/>
        <end position="58"/>
    </location>
</feature>
<keyword evidence="3" id="KW-1185">Reference proteome</keyword>
<dbReference type="EnsemblMetazoa" id="PPA45143.1">
    <property type="protein sequence ID" value="PPA45143.1"/>
    <property type="gene ID" value="WBGene00283512"/>
</dbReference>
<feature type="region of interest" description="Disordered" evidence="1">
    <location>
        <begin position="28"/>
        <end position="69"/>
    </location>
</feature>
<feature type="compositionally biased region" description="Polar residues" evidence="1">
    <location>
        <begin position="37"/>
        <end position="48"/>
    </location>
</feature>
<reference evidence="2" key="2">
    <citation type="submission" date="2022-06" db="UniProtKB">
        <authorList>
            <consortium name="EnsemblMetazoa"/>
        </authorList>
    </citation>
    <scope>IDENTIFICATION</scope>
    <source>
        <strain evidence="2">PS312</strain>
    </source>
</reference>
<name>A0A2A6BK27_PRIPA</name>
<evidence type="ECO:0000313" key="3">
    <source>
        <dbReference type="Proteomes" id="UP000005239"/>
    </source>
</evidence>
<accession>A0A8R1ZA99</accession>
<evidence type="ECO:0000313" key="2">
    <source>
        <dbReference type="EnsemblMetazoa" id="PPA45143.1"/>
    </source>
</evidence>
<reference evidence="3" key="1">
    <citation type="journal article" date="2008" name="Nat. Genet.">
        <title>The Pristionchus pacificus genome provides a unique perspective on nematode lifestyle and parasitism.</title>
        <authorList>
            <person name="Dieterich C."/>
            <person name="Clifton S.W."/>
            <person name="Schuster L.N."/>
            <person name="Chinwalla A."/>
            <person name="Delehaunty K."/>
            <person name="Dinkelacker I."/>
            <person name="Fulton L."/>
            <person name="Fulton R."/>
            <person name="Godfrey J."/>
            <person name="Minx P."/>
            <person name="Mitreva M."/>
            <person name="Roeseler W."/>
            <person name="Tian H."/>
            <person name="Witte H."/>
            <person name="Yang S.P."/>
            <person name="Wilson R.K."/>
            <person name="Sommer R.J."/>
        </authorList>
    </citation>
    <scope>NUCLEOTIDE SEQUENCE [LARGE SCALE GENOMIC DNA]</scope>
    <source>
        <strain evidence="3">PS312</strain>
    </source>
</reference>
<accession>A0A2A6BK27</accession>
<protein>
    <submittedName>
        <fullName evidence="2">Uncharacterized protein</fullName>
    </submittedName>
</protein>
<dbReference type="AlphaFoldDB" id="A0A2A6BK27"/>
<sequence length="69" mass="7976">MLKDTALESSLEFRKLSKSSVDRIMTIKKDFGDDSRMSSVDSNQISEGRQNDKSRTEKMNPYSTFKNQH</sequence>